<proteinExistence type="predicted"/>
<feature type="region of interest" description="Disordered" evidence="1">
    <location>
        <begin position="150"/>
        <end position="170"/>
    </location>
</feature>
<protein>
    <submittedName>
        <fullName evidence="2">Uncharacterized protein</fullName>
    </submittedName>
</protein>
<keyword evidence="3" id="KW-1185">Reference proteome</keyword>
<dbReference type="EMBL" id="JAJSOF020000027">
    <property type="protein sequence ID" value="KAJ4433260.1"/>
    <property type="molecule type" value="Genomic_DNA"/>
</dbReference>
<gene>
    <name evidence="2" type="ORF">ANN_15519</name>
</gene>
<accession>A0ABQ8SIH8</accession>
<comment type="caution">
    <text evidence="2">The sequence shown here is derived from an EMBL/GenBank/DDBJ whole genome shotgun (WGS) entry which is preliminary data.</text>
</comment>
<evidence type="ECO:0000313" key="3">
    <source>
        <dbReference type="Proteomes" id="UP001148838"/>
    </source>
</evidence>
<dbReference type="Proteomes" id="UP001148838">
    <property type="component" value="Unassembled WGS sequence"/>
</dbReference>
<reference evidence="2 3" key="1">
    <citation type="journal article" date="2022" name="Allergy">
        <title>Genome assembly and annotation of Periplaneta americana reveal a comprehensive cockroach allergen profile.</title>
        <authorList>
            <person name="Wang L."/>
            <person name="Xiong Q."/>
            <person name="Saelim N."/>
            <person name="Wang L."/>
            <person name="Nong W."/>
            <person name="Wan A.T."/>
            <person name="Shi M."/>
            <person name="Liu X."/>
            <person name="Cao Q."/>
            <person name="Hui J.H.L."/>
            <person name="Sookrung N."/>
            <person name="Leung T.F."/>
            <person name="Tungtrongchitr A."/>
            <person name="Tsui S.K.W."/>
        </authorList>
    </citation>
    <scope>NUCLEOTIDE SEQUENCE [LARGE SCALE GENOMIC DNA]</scope>
    <source>
        <strain evidence="2">PWHHKU_190912</strain>
    </source>
</reference>
<evidence type="ECO:0000313" key="2">
    <source>
        <dbReference type="EMBL" id="KAJ4433260.1"/>
    </source>
</evidence>
<sequence>MRASELEYVAFEQRANVTFCQKLGETAITDHNWRRNMVFPLRPTEATIRHLENAIISRQKNPQQDRSKGKFLMYFTPTPSTIELPPKAAYAVQVVRLQYTELSEYSTFQKYGRIFQRIKCIHYCSYFRTGLLRMSSEHVTIRFRRDSNQAPETNKPMILNGPTSRNREGSDQDFDWKNVIFSDEVIVSNSNDSTALVYCMNDHRYASREGRVLGVDVIRWGRTSGTHLRSVYGRSVRTHFAK</sequence>
<organism evidence="2 3">
    <name type="scientific">Periplaneta americana</name>
    <name type="common">American cockroach</name>
    <name type="synonym">Blatta americana</name>
    <dbReference type="NCBI Taxonomy" id="6978"/>
    <lineage>
        <taxon>Eukaryota</taxon>
        <taxon>Metazoa</taxon>
        <taxon>Ecdysozoa</taxon>
        <taxon>Arthropoda</taxon>
        <taxon>Hexapoda</taxon>
        <taxon>Insecta</taxon>
        <taxon>Pterygota</taxon>
        <taxon>Neoptera</taxon>
        <taxon>Polyneoptera</taxon>
        <taxon>Dictyoptera</taxon>
        <taxon>Blattodea</taxon>
        <taxon>Blattoidea</taxon>
        <taxon>Blattidae</taxon>
        <taxon>Blattinae</taxon>
        <taxon>Periplaneta</taxon>
    </lineage>
</organism>
<name>A0ABQ8SIH8_PERAM</name>
<evidence type="ECO:0000256" key="1">
    <source>
        <dbReference type="SAM" id="MobiDB-lite"/>
    </source>
</evidence>